<dbReference type="InterPro" id="IPR027359">
    <property type="entry name" value="Volt_channel_dom_sf"/>
</dbReference>
<dbReference type="Gene3D" id="1.10.287.70">
    <property type="match status" value="1"/>
</dbReference>
<name>E4XR91_OIKDI</name>
<proteinExistence type="predicted"/>
<dbReference type="PRINTS" id="PR01491">
    <property type="entry name" value="KVCHANNEL"/>
</dbReference>
<dbReference type="PRINTS" id="PR00169">
    <property type="entry name" value="KCHANNEL"/>
</dbReference>
<evidence type="ECO:0000259" key="14">
    <source>
        <dbReference type="SMART" id="SM00225"/>
    </source>
</evidence>
<protein>
    <recommendedName>
        <fullName evidence="14">BTB domain-containing protein</fullName>
    </recommendedName>
</protein>
<dbReference type="Proteomes" id="UP000001307">
    <property type="component" value="Unassembled WGS sequence"/>
</dbReference>
<dbReference type="GO" id="GO:0008076">
    <property type="term" value="C:voltage-gated potassium channel complex"/>
    <property type="evidence" value="ECO:0007669"/>
    <property type="project" value="InterPro"/>
</dbReference>
<feature type="transmembrane region" description="Helical" evidence="13">
    <location>
        <begin position="441"/>
        <end position="462"/>
    </location>
</feature>
<keyword evidence="7" id="KW-0851">Voltage-gated channel</keyword>
<keyword evidence="5 13" id="KW-0812">Transmembrane</keyword>
<evidence type="ECO:0000256" key="3">
    <source>
        <dbReference type="ARBA" id="ARBA00022475"/>
    </source>
</evidence>
<dbReference type="Pfam" id="PF00520">
    <property type="entry name" value="Ion_trans"/>
    <property type="match status" value="1"/>
</dbReference>
<feature type="domain" description="BTB" evidence="14">
    <location>
        <begin position="81"/>
        <end position="180"/>
    </location>
</feature>
<keyword evidence="11 13" id="KW-0472">Membrane</keyword>
<dbReference type="SUPFAM" id="SSF81324">
    <property type="entry name" value="Voltage-gated potassium channels"/>
    <property type="match status" value="1"/>
</dbReference>
<dbReference type="EMBL" id="FN653115">
    <property type="protein sequence ID" value="CBY12307.1"/>
    <property type="molecule type" value="Genomic_DNA"/>
</dbReference>
<dbReference type="SUPFAM" id="SSF54695">
    <property type="entry name" value="POZ domain"/>
    <property type="match status" value="1"/>
</dbReference>
<dbReference type="GO" id="GO:0001508">
    <property type="term" value="P:action potential"/>
    <property type="evidence" value="ECO:0007669"/>
    <property type="project" value="TreeGrafter"/>
</dbReference>
<evidence type="ECO:0000256" key="10">
    <source>
        <dbReference type="ARBA" id="ARBA00023065"/>
    </source>
</evidence>
<dbReference type="InParanoid" id="E4XR91"/>
<dbReference type="SMART" id="SM00225">
    <property type="entry name" value="BTB"/>
    <property type="match status" value="1"/>
</dbReference>
<comment type="subcellular location">
    <subcellularLocation>
        <location evidence="1">Cell membrane</location>
        <topology evidence="1">Multi-pass membrane protein</topology>
    </subcellularLocation>
</comment>
<evidence type="ECO:0000313" key="15">
    <source>
        <dbReference type="EMBL" id="CBY12307.1"/>
    </source>
</evidence>
<evidence type="ECO:0000256" key="5">
    <source>
        <dbReference type="ARBA" id="ARBA00022692"/>
    </source>
</evidence>
<keyword evidence="9 13" id="KW-1133">Transmembrane helix</keyword>
<feature type="transmembrane region" description="Helical" evidence="13">
    <location>
        <begin position="502"/>
        <end position="522"/>
    </location>
</feature>
<evidence type="ECO:0000256" key="11">
    <source>
        <dbReference type="ARBA" id="ARBA00023136"/>
    </source>
</evidence>
<reference evidence="15" key="1">
    <citation type="journal article" date="2010" name="Science">
        <title>Plasticity of animal genome architecture unmasked by rapid evolution of a pelagic tunicate.</title>
        <authorList>
            <person name="Denoeud F."/>
            <person name="Henriet S."/>
            <person name="Mungpakdee S."/>
            <person name="Aury J.M."/>
            <person name="Da Silva C."/>
            <person name="Brinkmann H."/>
            <person name="Mikhaleva J."/>
            <person name="Olsen L.C."/>
            <person name="Jubin C."/>
            <person name="Canestro C."/>
            <person name="Bouquet J.M."/>
            <person name="Danks G."/>
            <person name="Poulain J."/>
            <person name="Campsteijn C."/>
            <person name="Adamski M."/>
            <person name="Cross I."/>
            <person name="Yadetie F."/>
            <person name="Muffato M."/>
            <person name="Louis A."/>
            <person name="Butcher S."/>
            <person name="Tsagkogeorga G."/>
            <person name="Konrad A."/>
            <person name="Singh S."/>
            <person name="Jensen M.F."/>
            <person name="Cong E.H."/>
            <person name="Eikeseth-Otteraa H."/>
            <person name="Noel B."/>
            <person name="Anthouard V."/>
            <person name="Porcel B.M."/>
            <person name="Kachouri-Lafond R."/>
            <person name="Nishino A."/>
            <person name="Ugolini M."/>
            <person name="Chourrout P."/>
            <person name="Nishida H."/>
            <person name="Aasland R."/>
            <person name="Huzurbazar S."/>
            <person name="Westhof E."/>
            <person name="Delsuc F."/>
            <person name="Lehrach H."/>
            <person name="Reinhardt R."/>
            <person name="Weissenbach J."/>
            <person name="Roy S.W."/>
            <person name="Artiguenave F."/>
            <person name="Postlethwait J.H."/>
            <person name="Manak J.R."/>
            <person name="Thompson E.M."/>
            <person name="Jaillon O."/>
            <person name="Du Pasquier L."/>
            <person name="Boudinot P."/>
            <person name="Liberles D.A."/>
            <person name="Volff J.N."/>
            <person name="Philippe H."/>
            <person name="Lenhard B."/>
            <person name="Roest Crollius H."/>
            <person name="Wincker P."/>
            <person name="Chourrout D."/>
        </authorList>
    </citation>
    <scope>NUCLEOTIDE SEQUENCE [LARGE SCALE GENOMIC DNA]</scope>
</reference>
<dbReference type="GO" id="GO:0051260">
    <property type="term" value="P:protein homooligomerization"/>
    <property type="evidence" value="ECO:0007669"/>
    <property type="project" value="InterPro"/>
</dbReference>
<keyword evidence="4" id="KW-0633">Potassium transport</keyword>
<organism evidence="15">
    <name type="scientific">Oikopleura dioica</name>
    <name type="common">Tunicate</name>
    <dbReference type="NCBI Taxonomy" id="34765"/>
    <lineage>
        <taxon>Eukaryota</taxon>
        <taxon>Metazoa</taxon>
        <taxon>Chordata</taxon>
        <taxon>Tunicata</taxon>
        <taxon>Appendicularia</taxon>
        <taxon>Copelata</taxon>
        <taxon>Oikopleuridae</taxon>
        <taxon>Oikopleura</taxon>
    </lineage>
</organism>
<feature type="transmembrane region" description="Helical" evidence="13">
    <location>
        <begin position="474"/>
        <end position="490"/>
    </location>
</feature>
<dbReference type="Gene3D" id="1.20.120.350">
    <property type="entry name" value="Voltage-gated potassium channels. Chain C"/>
    <property type="match status" value="1"/>
</dbReference>
<keyword evidence="2" id="KW-0813">Transport</keyword>
<keyword evidence="16" id="KW-1185">Reference proteome</keyword>
<evidence type="ECO:0000256" key="2">
    <source>
        <dbReference type="ARBA" id="ARBA00022448"/>
    </source>
</evidence>
<feature type="transmembrane region" description="Helical" evidence="13">
    <location>
        <begin position="210"/>
        <end position="231"/>
    </location>
</feature>
<gene>
    <name evidence="15" type="ORF">GSOID_T00001668001</name>
</gene>
<dbReference type="Pfam" id="PF02214">
    <property type="entry name" value="BTB_2"/>
    <property type="match status" value="1"/>
</dbReference>
<dbReference type="InterPro" id="IPR000210">
    <property type="entry name" value="BTB/POZ_dom"/>
</dbReference>
<evidence type="ECO:0000256" key="7">
    <source>
        <dbReference type="ARBA" id="ARBA00022882"/>
    </source>
</evidence>
<dbReference type="InterPro" id="IPR003131">
    <property type="entry name" value="T1-type_BTB"/>
</dbReference>
<keyword evidence="10" id="KW-0406">Ion transport</keyword>
<keyword evidence="8" id="KW-0630">Potassium</keyword>
<feature type="transmembrane region" description="Helical" evidence="13">
    <location>
        <begin position="372"/>
        <end position="393"/>
    </location>
</feature>
<dbReference type="InterPro" id="IPR028325">
    <property type="entry name" value="VG_K_chnl"/>
</dbReference>
<dbReference type="PANTHER" id="PTHR11537:SF254">
    <property type="entry name" value="POTASSIUM VOLTAGE-GATED CHANNEL PROTEIN SHAB"/>
    <property type="match status" value="1"/>
</dbReference>
<dbReference type="InterPro" id="IPR003968">
    <property type="entry name" value="K_chnl_volt-dep_Kv"/>
</dbReference>
<dbReference type="PANTHER" id="PTHR11537">
    <property type="entry name" value="VOLTAGE-GATED POTASSIUM CHANNEL"/>
    <property type="match status" value="1"/>
</dbReference>
<evidence type="ECO:0000313" key="16">
    <source>
        <dbReference type="Proteomes" id="UP000001307"/>
    </source>
</evidence>
<sequence>MNSAIIRKSRIQAKPKHIKDKWKRKEKREQHLLRKLLNCPRTMLGSVAGRAHGSRAGRSSKTRLTLDNRANAIVPAPLKSNRARINVSGTKFETFFATLDKYPDSLLGNREKRAKFFDAETDEFFFDRNPECFKIILSFLQSDKLTLPMTVDIETLAAEISYFELTFNFIDREVQSEDDLFTNKKGELSGLGKIRKIIWDMLEKPQSSTFAFCFSVVIQVLILLSILIFVLESLPEYRFEYVPTYMEPTMKSFNCERIIDRSCSIWHDVSSLDCQQLCLNNSIPDDCTFFNHRQCQSATYDEKDRECMFQTSCKQDEVLFEKVTDNEKDESIQKTLDIFSKINAICIAVFTIEILLRLFATPKPKSFFMDPLNIIDLLAVIPFYIELVILQVYETSDQKSEMFRILRIIRLIRVIRILRFSRYNQNLQTLGRSLLKSTREIGFLIMFYLIFSILCATIAFYVENEVVDTGFDSIPSALWWAIVTMTTVGYGDMFPVTAIGRFIGCIAVFCGILCVALPIPFISNAFEMEYKKVQIKSKFPLDEQEIGEEETLRMRLCMYLFELQMEG</sequence>
<accession>E4XR91</accession>
<dbReference type="FunFam" id="1.10.287.70:FF:000005">
    <property type="entry name" value="potassium voltage-gated channel subfamily G member 1"/>
    <property type="match status" value="1"/>
</dbReference>
<keyword evidence="12" id="KW-0407">Ion channel</keyword>
<dbReference type="Gene3D" id="3.30.710.10">
    <property type="entry name" value="Potassium Channel Kv1.1, Chain A"/>
    <property type="match status" value="1"/>
</dbReference>
<evidence type="ECO:0000256" key="4">
    <source>
        <dbReference type="ARBA" id="ARBA00022538"/>
    </source>
</evidence>
<dbReference type="GO" id="GO:0005249">
    <property type="term" value="F:voltage-gated potassium channel activity"/>
    <property type="evidence" value="ECO:0007669"/>
    <property type="project" value="InterPro"/>
</dbReference>
<evidence type="ECO:0000256" key="12">
    <source>
        <dbReference type="ARBA" id="ARBA00023303"/>
    </source>
</evidence>
<evidence type="ECO:0000256" key="8">
    <source>
        <dbReference type="ARBA" id="ARBA00022958"/>
    </source>
</evidence>
<dbReference type="OrthoDB" id="415460at2759"/>
<evidence type="ECO:0000256" key="9">
    <source>
        <dbReference type="ARBA" id="ARBA00022989"/>
    </source>
</evidence>
<evidence type="ECO:0000256" key="13">
    <source>
        <dbReference type="SAM" id="Phobius"/>
    </source>
</evidence>
<feature type="transmembrane region" description="Helical" evidence="13">
    <location>
        <begin position="338"/>
        <end position="360"/>
    </location>
</feature>
<dbReference type="InterPro" id="IPR005821">
    <property type="entry name" value="Ion_trans_dom"/>
</dbReference>
<evidence type="ECO:0000256" key="1">
    <source>
        <dbReference type="ARBA" id="ARBA00004651"/>
    </source>
</evidence>
<evidence type="ECO:0000256" key="6">
    <source>
        <dbReference type="ARBA" id="ARBA00022826"/>
    </source>
</evidence>
<dbReference type="InterPro" id="IPR011333">
    <property type="entry name" value="SKP1/BTB/POZ_sf"/>
</dbReference>
<dbReference type="AlphaFoldDB" id="E4XR91"/>
<keyword evidence="6" id="KW-0631">Potassium channel</keyword>
<keyword evidence="3" id="KW-1003">Cell membrane</keyword>